<keyword evidence="3" id="KW-1185">Reference proteome</keyword>
<accession>A0A133UE67</accession>
<name>A0A133UE67_9EURY</name>
<organism evidence="2 3">
    <name type="scientific">candidate division MSBL1 archaeon SCGC-AAA259E17</name>
    <dbReference type="NCBI Taxonomy" id="1698263"/>
    <lineage>
        <taxon>Archaea</taxon>
        <taxon>Methanobacteriati</taxon>
        <taxon>Methanobacteriota</taxon>
        <taxon>candidate division MSBL1</taxon>
    </lineage>
</organism>
<protein>
    <recommendedName>
        <fullName evidence="1">Nmd3 N-terminal domain-containing protein</fullName>
    </recommendedName>
</protein>
<feature type="domain" description="Nmd3 N-terminal" evidence="1">
    <location>
        <begin position="27"/>
        <end position="280"/>
    </location>
</feature>
<sequence length="283" mass="32016">MTFEQPTQILIRKSKVDSLSDMPSKFCYKCGALEEEKGPLLEGLCEDCFLEENPLLKVPEEVEMEICGRCGAFYFENAWHDLEGRPTEEYLEAAKEMVTSVAEVFEGGPAGSRYVSFEDSEGVDIGFKAERPSPETINISVEVRGRFFDFQEEPLSDRAEVKVKLKRTTCGVCERLASGYYEAILQVRGREEISEEKISEIFRSLEEEVGAGQSRSRDEFVSKVKRKHGGLDLYVSSAKLARDLARFLKREYGAEMSESAELIGQTEDGEENYRVTVVARMPF</sequence>
<dbReference type="Proteomes" id="UP000070373">
    <property type="component" value="Unassembled WGS sequence"/>
</dbReference>
<comment type="caution">
    <text evidence="2">The sequence shown here is derived from an EMBL/GenBank/DDBJ whole genome shotgun (WGS) entry which is preliminary data.</text>
</comment>
<dbReference type="AlphaFoldDB" id="A0A133UE67"/>
<dbReference type="PANTHER" id="PTHR12746:SF2">
    <property type="entry name" value="60S RIBOSOMAL EXPORT PROTEIN NMD3"/>
    <property type="match status" value="1"/>
</dbReference>
<reference evidence="2 3" key="1">
    <citation type="journal article" date="2016" name="Sci. Rep.">
        <title>Metabolic traits of an uncultured archaeal lineage -MSBL1- from brine pools of the Red Sea.</title>
        <authorList>
            <person name="Mwirichia R."/>
            <person name="Alam I."/>
            <person name="Rashid M."/>
            <person name="Vinu M."/>
            <person name="Ba-Alawi W."/>
            <person name="Anthony Kamau A."/>
            <person name="Kamanda Ngugi D."/>
            <person name="Goker M."/>
            <person name="Klenk H.P."/>
            <person name="Bajic V."/>
            <person name="Stingl U."/>
        </authorList>
    </citation>
    <scope>NUCLEOTIDE SEQUENCE [LARGE SCALE GENOMIC DNA]</scope>
    <source>
        <strain evidence="2">SCGC-AAA259E17</strain>
    </source>
</reference>
<dbReference type="GO" id="GO:0043023">
    <property type="term" value="F:ribosomal large subunit binding"/>
    <property type="evidence" value="ECO:0007669"/>
    <property type="project" value="InterPro"/>
</dbReference>
<dbReference type="InterPro" id="IPR007064">
    <property type="entry name" value="Nmd3_N"/>
</dbReference>
<dbReference type="Pfam" id="PF04981">
    <property type="entry name" value="NMD3"/>
    <property type="match status" value="1"/>
</dbReference>
<dbReference type="PANTHER" id="PTHR12746">
    <property type="entry name" value="NONSENSE-MEDIATED MRNA DECAY PROTEIN 3"/>
    <property type="match status" value="1"/>
</dbReference>
<dbReference type="InterPro" id="IPR039768">
    <property type="entry name" value="Nmd3"/>
</dbReference>
<gene>
    <name evidence="2" type="ORF">AKJ64_03045</name>
</gene>
<proteinExistence type="predicted"/>
<evidence type="ECO:0000313" key="2">
    <source>
        <dbReference type="EMBL" id="KXA92469.1"/>
    </source>
</evidence>
<evidence type="ECO:0000259" key="1">
    <source>
        <dbReference type="Pfam" id="PF04981"/>
    </source>
</evidence>
<dbReference type="EMBL" id="LHXN01000049">
    <property type="protein sequence ID" value="KXA92469.1"/>
    <property type="molecule type" value="Genomic_DNA"/>
</dbReference>
<dbReference type="GO" id="GO:0005737">
    <property type="term" value="C:cytoplasm"/>
    <property type="evidence" value="ECO:0007669"/>
    <property type="project" value="TreeGrafter"/>
</dbReference>
<evidence type="ECO:0000313" key="3">
    <source>
        <dbReference type="Proteomes" id="UP000070373"/>
    </source>
</evidence>